<dbReference type="Proteomes" id="UP000585474">
    <property type="component" value="Unassembled WGS sequence"/>
</dbReference>
<evidence type="ECO:0000313" key="1">
    <source>
        <dbReference type="EMBL" id="GFZ04911.1"/>
    </source>
</evidence>
<protein>
    <submittedName>
        <fullName evidence="1">Uncharacterized protein</fullName>
    </submittedName>
</protein>
<gene>
    <name evidence="1" type="ORF">Acr_17g0004830</name>
</gene>
<name>A0A7J0G2A9_9ERIC</name>
<keyword evidence="2" id="KW-1185">Reference proteome</keyword>
<dbReference type="OrthoDB" id="1572276at2759"/>
<sequence>MLIKTPVEKITSEPVVEGSIDIVVEDALESRAETQLNNKVSIDNNQGETRICTTEEIPGLELEARIIKLERVVSQLKRQR</sequence>
<organism evidence="1 2">
    <name type="scientific">Actinidia rufa</name>
    <dbReference type="NCBI Taxonomy" id="165716"/>
    <lineage>
        <taxon>Eukaryota</taxon>
        <taxon>Viridiplantae</taxon>
        <taxon>Streptophyta</taxon>
        <taxon>Embryophyta</taxon>
        <taxon>Tracheophyta</taxon>
        <taxon>Spermatophyta</taxon>
        <taxon>Magnoliopsida</taxon>
        <taxon>eudicotyledons</taxon>
        <taxon>Gunneridae</taxon>
        <taxon>Pentapetalae</taxon>
        <taxon>asterids</taxon>
        <taxon>Ericales</taxon>
        <taxon>Actinidiaceae</taxon>
        <taxon>Actinidia</taxon>
    </lineage>
</organism>
<comment type="caution">
    <text evidence="1">The sequence shown here is derived from an EMBL/GenBank/DDBJ whole genome shotgun (WGS) entry which is preliminary data.</text>
</comment>
<dbReference type="AlphaFoldDB" id="A0A7J0G2A9"/>
<dbReference type="EMBL" id="BJWL01000017">
    <property type="protein sequence ID" value="GFZ04911.1"/>
    <property type="molecule type" value="Genomic_DNA"/>
</dbReference>
<accession>A0A7J0G2A9</accession>
<evidence type="ECO:0000313" key="2">
    <source>
        <dbReference type="Proteomes" id="UP000585474"/>
    </source>
</evidence>
<reference evidence="1 2" key="1">
    <citation type="submission" date="2019-07" db="EMBL/GenBank/DDBJ databases">
        <title>De Novo Assembly of kiwifruit Actinidia rufa.</title>
        <authorList>
            <person name="Sugita-Konishi S."/>
            <person name="Sato K."/>
            <person name="Mori E."/>
            <person name="Abe Y."/>
            <person name="Kisaki G."/>
            <person name="Hamano K."/>
            <person name="Suezawa K."/>
            <person name="Otani M."/>
            <person name="Fukuda T."/>
            <person name="Manabe T."/>
            <person name="Gomi K."/>
            <person name="Tabuchi M."/>
            <person name="Akimitsu K."/>
            <person name="Kataoka I."/>
        </authorList>
    </citation>
    <scope>NUCLEOTIDE SEQUENCE [LARGE SCALE GENOMIC DNA]</scope>
    <source>
        <strain evidence="2">cv. Fuchu</strain>
    </source>
</reference>
<proteinExistence type="predicted"/>